<dbReference type="Proteomes" id="UP001165136">
    <property type="component" value="Unassembled WGS sequence"/>
</dbReference>
<accession>A0A9W6R8B0</accession>
<evidence type="ECO:0000313" key="2">
    <source>
        <dbReference type="Proteomes" id="UP001165136"/>
    </source>
</evidence>
<dbReference type="AlphaFoldDB" id="A0A9W6R8B0"/>
<sequence length="54" mass="5973">MTHKRLVMDSSERNEDGEYPVVAWDPGAEARGGAERLGDDFGTYALRRCQTGLS</sequence>
<dbReference type="EMBL" id="BSTI01000032">
    <property type="protein sequence ID" value="GLY71194.1"/>
    <property type="molecule type" value="Genomic_DNA"/>
</dbReference>
<evidence type="ECO:0000313" key="1">
    <source>
        <dbReference type="EMBL" id="GLY71194.1"/>
    </source>
</evidence>
<keyword evidence="2" id="KW-1185">Reference proteome</keyword>
<name>A0A9W6R8B0_9PSEU</name>
<proteinExistence type="predicted"/>
<comment type="caution">
    <text evidence="1">The sequence shown here is derived from an EMBL/GenBank/DDBJ whole genome shotgun (WGS) entry which is preliminary data.</text>
</comment>
<reference evidence="1" key="1">
    <citation type="submission" date="2023-03" db="EMBL/GenBank/DDBJ databases">
        <title>Amycolatopsis taiwanensis NBRC 103393.</title>
        <authorList>
            <person name="Ichikawa N."/>
            <person name="Sato H."/>
            <person name="Tonouchi N."/>
        </authorList>
    </citation>
    <scope>NUCLEOTIDE SEQUENCE</scope>
    <source>
        <strain evidence="1">NBRC 103393</strain>
    </source>
</reference>
<gene>
    <name evidence="1" type="ORF">Atai01_78130</name>
</gene>
<protein>
    <submittedName>
        <fullName evidence="1">Uncharacterized protein</fullName>
    </submittedName>
</protein>
<organism evidence="1 2">
    <name type="scientific">Amycolatopsis taiwanensis</name>
    <dbReference type="NCBI Taxonomy" id="342230"/>
    <lineage>
        <taxon>Bacteria</taxon>
        <taxon>Bacillati</taxon>
        <taxon>Actinomycetota</taxon>
        <taxon>Actinomycetes</taxon>
        <taxon>Pseudonocardiales</taxon>
        <taxon>Pseudonocardiaceae</taxon>
        <taxon>Amycolatopsis</taxon>
    </lineage>
</organism>